<dbReference type="Proteomes" id="UP000027195">
    <property type="component" value="Unassembled WGS sequence"/>
</dbReference>
<reference evidence="8" key="1">
    <citation type="journal article" date="2014" name="Proc. Natl. Acad. Sci. U.S.A.">
        <title>Extensive sampling of basidiomycete genomes demonstrates inadequacy of the white-rot/brown-rot paradigm for wood decay fungi.</title>
        <authorList>
            <person name="Riley R."/>
            <person name="Salamov A.A."/>
            <person name="Brown D.W."/>
            <person name="Nagy L.G."/>
            <person name="Floudas D."/>
            <person name="Held B.W."/>
            <person name="Levasseur A."/>
            <person name="Lombard V."/>
            <person name="Morin E."/>
            <person name="Otillar R."/>
            <person name="Lindquist E.A."/>
            <person name="Sun H."/>
            <person name="LaButti K.M."/>
            <person name="Schmutz J."/>
            <person name="Jabbour D."/>
            <person name="Luo H."/>
            <person name="Baker S.E."/>
            <person name="Pisabarro A.G."/>
            <person name="Walton J.D."/>
            <person name="Blanchette R.A."/>
            <person name="Henrissat B."/>
            <person name="Martin F."/>
            <person name="Cullen D."/>
            <person name="Hibbett D.S."/>
            <person name="Grigoriev I.V."/>
        </authorList>
    </citation>
    <scope>NUCLEOTIDE SEQUENCE [LARGE SCALE GENOMIC DNA]</scope>
    <source>
        <strain evidence="8">FD-172 SS1</strain>
    </source>
</reference>
<dbReference type="CDD" id="cd12148">
    <property type="entry name" value="fungal_TF_MHR"/>
    <property type="match status" value="1"/>
</dbReference>
<evidence type="ECO:0000256" key="5">
    <source>
        <dbReference type="ARBA" id="ARBA00023242"/>
    </source>
</evidence>
<keyword evidence="2" id="KW-0479">Metal-binding</keyword>
<dbReference type="CDD" id="cd00067">
    <property type="entry name" value="GAL4"/>
    <property type="match status" value="1"/>
</dbReference>
<keyword evidence="5" id="KW-0539">Nucleus</keyword>
<dbReference type="Gene3D" id="4.10.240.10">
    <property type="entry name" value="Zn(2)-C6 fungal-type DNA-binding domain"/>
    <property type="match status" value="1"/>
</dbReference>
<evidence type="ECO:0000256" key="4">
    <source>
        <dbReference type="ARBA" id="ARBA00023163"/>
    </source>
</evidence>
<dbReference type="PROSITE" id="PS50048">
    <property type="entry name" value="ZN2_CY6_FUNGAL_2"/>
    <property type="match status" value="1"/>
</dbReference>
<sequence length="561" mass="62887">MSASTNLVLLRGRACLQCRSKRKKCDAAKPVCGPCMKSASRGKICTYRTQATTTKVDTLTARVDKLDAGIRDLRSTLIPVAGSEPSSSSSFFAAAARKSPMTTVPPRVLRPGPLDVPVSLRDPTVTLFKQKHLHSKIRDALVNVFVGQCQSTYFTEWNVDRFWATYKLPPSDPESLHPAMLDAMCLLACLHGPLKWRSYEPLFWARLQRSLYDSLANADRLLDFIRASALGAVYCLVKGRYVEGQNRFSVITHFAVVCGLHQIDTYDLASLKVSPLIRRPRDLVDLGDLIYVWWYIFCCDRIAAMLMKSPATISQDDKTVTTMWPCALSDYANEHVTATVCSGLSTAWSLDPRTMSENYDNVYTFQTKGFAILYYAAALAAHTKEGEGSADDIDTVIRGVSLLSDSMKLYRQRVCPNLDHLRKEEGPGHDEILVLAMTLVYAGLIQLYNMLPNQDTVVYTKRLEVARACACLAAEASGVSPKLLHVIIHLPWNSAYEVLAWEYIQLIRSNDKVGAADVRADLDGLMDSYKIYAQYYYFKPIPLVHEQISRFKIHTNEFTQD</sequence>
<dbReference type="EMBL" id="KL198018">
    <property type="protein sequence ID" value="KDQ20179.1"/>
    <property type="molecule type" value="Genomic_DNA"/>
</dbReference>
<dbReference type="STRING" id="930990.A0A067MX35"/>
<dbReference type="PANTHER" id="PTHR47338">
    <property type="entry name" value="ZN(II)2CYS6 TRANSCRIPTION FACTOR (EUROFUNG)-RELATED"/>
    <property type="match status" value="1"/>
</dbReference>
<dbReference type="PANTHER" id="PTHR47338:SF29">
    <property type="entry name" value="ZN(2)-C6 FUNGAL-TYPE DOMAIN-CONTAINING PROTEIN"/>
    <property type="match status" value="1"/>
</dbReference>
<dbReference type="InterPro" id="IPR001138">
    <property type="entry name" value="Zn2Cys6_DnaBD"/>
</dbReference>
<protein>
    <recommendedName>
        <fullName evidence="6">Zn(2)-C6 fungal-type domain-containing protein</fullName>
    </recommendedName>
</protein>
<dbReference type="HOGENOM" id="CLU_022337_0_0_1"/>
<dbReference type="InterPro" id="IPR050815">
    <property type="entry name" value="TF_fung"/>
</dbReference>
<evidence type="ECO:0000313" key="8">
    <source>
        <dbReference type="Proteomes" id="UP000027195"/>
    </source>
</evidence>
<proteinExistence type="predicted"/>
<keyword evidence="4" id="KW-0804">Transcription</keyword>
<feature type="domain" description="Zn(2)-C6 fungal-type" evidence="6">
    <location>
        <begin position="14"/>
        <end position="47"/>
    </location>
</feature>
<dbReference type="GO" id="GO:0000981">
    <property type="term" value="F:DNA-binding transcription factor activity, RNA polymerase II-specific"/>
    <property type="evidence" value="ECO:0007669"/>
    <property type="project" value="InterPro"/>
</dbReference>
<gene>
    <name evidence="7" type="ORF">BOTBODRAFT_184143</name>
</gene>
<evidence type="ECO:0000259" key="6">
    <source>
        <dbReference type="PROSITE" id="PS50048"/>
    </source>
</evidence>
<keyword evidence="8" id="KW-1185">Reference proteome</keyword>
<keyword evidence="3" id="KW-0805">Transcription regulation</keyword>
<name>A0A067MX35_BOTB1</name>
<dbReference type="InParanoid" id="A0A067MX35"/>
<evidence type="ECO:0000256" key="3">
    <source>
        <dbReference type="ARBA" id="ARBA00023015"/>
    </source>
</evidence>
<dbReference type="AlphaFoldDB" id="A0A067MX35"/>
<accession>A0A067MX35</accession>
<dbReference type="InterPro" id="IPR036864">
    <property type="entry name" value="Zn2-C6_fun-type_DNA-bd_sf"/>
</dbReference>
<organism evidence="7 8">
    <name type="scientific">Botryobasidium botryosum (strain FD-172 SS1)</name>
    <dbReference type="NCBI Taxonomy" id="930990"/>
    <lineage>
        <taxon>Eukaryota</taxon>
        <taxon>Fungi</taxon>
        <taxon>Dikarya</taxon>
        <taxon>Basidiomycota</taxon>
        <taxon>Agaricomycotina</taxon>
        <taxon>Agaricomycetes</taxon>
        <taxon>Cantharellales</taxon>
        <taxon>Botryobasidiaceae</taxon>
        <taxon>Botryobasidium</taxon>
    </lineage>
</organism>
<dbReference type="SUPFAM" id="SSF57701">
    <property type="entry name" value="Zn2/Cys6 DNA-binding domain"/>
    <property type="match status" value="1"/>
</dbReference>
<dbReference type="SMART" id="SM00066">
    <property type="entry name" value="GAL4"/>
    <property type="match status" value="1"/>
</dbReference>
<dbReference type="OrthoDB" id="2309723at2759"/>
<dbReference type="GO" id="GO:0008270">
    <property type="term" value="F:zinc ion binding"/>
    <property type="evidence" value="ECO:0007669"/>
    <property type="project" value="InterPro"/>
</dbReference>
<comment type="subcellular location">
    <subcellularLocation>
        <location evidence="1">Nucleus</location>
    </subcellularLocation>
</comment>
<dbReference type="Pfam" id="PF00172">
    <property type="entry name" value="Zn_clus"/>
    <property type="match status" value="1"/>
</dbReference>
<evidence type="ECO:0000313" key="7">
    <source>
        <dbReference type="EMBL" id="KDQ20179.1"/>
    </source>
</evidence>
<evidence type="ECO:0000256" key="1">
    <source>
        <dbReference type="ARBA" id="ARBA00004123"/>
    </source>
</evidence>
<dbReference type="GO" id="GO:0005634">
    <property type="term" value="C:nucleus"/>
    <property type="evidence" value="ECO:0007669"/>
    <property type="project" value="UniProtKB-SubCell"/>
</dbReference>
<evidence type="ECO:0000256" key="2">
    <source>
        <dbReference type="ARBA" id="ARBA00022723"/>
    </source>
</evidence>